<evidence type="ECO:0000256" key="8">
    <source>
        <dbReference type="ARBA" id="ARBA00023002"/>
    </source>
</evidence>
<dbReference type="InterPro" id="IPR042406">
    <property type="entry name" value="VKORC1/VKORC1L1"/>
</dbReference>
<keyword evidence="11" id="KW-0676">Redox-active center</keyword>
<dbReference type="PANTHER" id="PTHR14519">
    <property type="entry name" value="VITAMIN K EPOXIDE REDUCTASE COMPLEX, SUBUNIT 1"/>
    <property type="match status" value="1"/>
</dbReference>
<reference evidence="14" key="1">
    <citation type="submission" date="2023-06" db="EMBL/GenBank/DDBJ databases">
        <title>Survivors Of The Sea: Transcriptome response of Skeletonema marinoi to long-term dormancy.</title>
        <authorList>
            <person name="Pinder M.I.M."/>
            <person name="Kourtchenko O."/>
            <person name="Robertson E.K."/>
            <person name="Larsson T."/>
            <person name="Maumus F."/>
            <person name="Osuna-Cruz C.M."/>
            <person name="Vancaester E."/>
            <person name="Stenow R."/>
            <person name="Vandepoele K."/>
            <person name="Ploug H."/>
            <person name="Bruchert V."/>
            <person name="Godhe A."/>
            <person name="Topel M."/>
        </authorList>
    </citation>
    <scope>NUCLEOTIDE SEQUENCE</scope>
    <source>
        <strain evidence="14">R05AC</strain>
    </source>
</reference>
<dbReference type="Pfam" id="PF07884">
    <property type="entry name" value="VKOR"/>
    <property type="match status" value="1"/>
</dbReference>
<feature type="non-terminal residue" evidence="14">
    <location>
        <position position="197"/>
    </location>
</feature>
<evidence type="ECO:0000256" key="6">
    <source>
        <dbReference type="ARBA" id="ARBA00022824"/>
    </source>
</evidence>
<evidence type="ECO:0000256" key="9">
    <source>
        <dbReference type="ARBA" id="ARBA00023136"/>
    </source>
</evidence>
<keyword evidence="15" id="KW-1185">Reference proteome</keyword>
<keyword evidence="7 12" id="KW-1133">Transmembrane helix</keyword>
<dbReference type="CDD" id="cd12917">
    <property type="entry name" value="VKOR_euk"/>
    <property type="match status" value="1"/>
</dbReference>
<dbReference type="AlphaFoldDB" id="A0AAD8Y916"/>
<organism evidence="14 15">
    <name type="scientific">Skeletonema marinoi</name>
    <dbReference type="NCBI Taxonomy" id="267567"/>
    <lineage>
        <taxon>Eukaryota</taxon>
        <taxon>Sar</taxon>
        <taxon>Stramenopiles</taxon>
        <taxon>Ochrophyta</taxon>
        <taxon>Bacillariophyta</taxon>
        <taxon>Coscinodiscophyceae</taxon>
        <taxon>Thalassiosirophycidae</taxon>
        <taxon>Thalassiosirales</taxon>
        <taxon>Skeletonemataceae</taxon>
        <taxon>Skeletonema</taxon>
        <taxon>Skeletonema marinoi-dohrnii complex</taxon>
    </lineage>
</organism>
<protein>
    <recommendedName>
        <fullName evidence="3">vitamin-K-epoxide reductase (warfarin-sensitive)</fullName>
        <ecNumber evidence="3">1.17.4.4</ecNumber>
    </recommendedName>
</protein>
<gene>
    <name evidence="14" type="ORF">QTG54_008238</name>
</gene>
<name>A0AAD8Y916_9STRA</name>
<dbReference type="EC" id="1.17.4.4" evidence="3"/>
<evidence type="ECO:0000256" key="10">
    <source>
        <dbReference type="ARBA" id="ARBA00023157"/>
    </source>
</evidence>
<dbReference type="Proteomes" id="UP001224775">
    <property type="component" value="Unassembled WGS sequence"/>
</dbReference>
<dbReference type="Gene3D" id="1.20.1440.130">
    <property type="entry name" value="VKOR domain"/>
    <property type="match status" value="1"/>
</dbReference>
<feature type="domain" description="Vitamin K epoxide reductase" evidence="13">
    <location>
        <begin position="28"/>
        <end position="188"/>
    </location>
</feature>
<comment type="similarity">
    <text evidence="2">Belongs to the VKOR family.</text>
</comment>
<keyword evidence="5" id="KW-0874">Quinone</keyword>
<dbReference type="SMART" id="SM00756">
    <property type="entry name" value="VKc"/>
    <property type="match status" value="1"/>
</dbReference>
<accession>A0AAD8Y916</accession>
<dbReference type="PANTHER" id="PTHR14519:SF8">
    <property type="entry name" value="VITAMIN K EPOXIDE REDUCTASE COMPLEX SUBUNIT 1"/>
    <property type="match status" value="1"/>
</dbReference>
<dbReference type="InterPro" id="IPR012932">
    <property type="entry name" value="VKOR"/>
</dbReference>
<evidence type="ECO:0000256" key="5">
    <source>
        <dbReference type="ARBA" id="ARBA00022719"/>
    </source>
</evidence>
<evidence type="ECO:0000313" key="14">
    <source>
        <dbReference type="EMBL" id="KAK1740986.1"/>
    </source>
</evidence>
<keyword evidence="9 12" id="KW-0472">Membrane</keyword>
<comment type="caution">
    <text evidence="14">The sequence shown here is derived from an EMBL/GenBank/DDBJ whole genome shotgun (WGS) entry which is preliminary data.</text>
</comment>
<dbReference type="InterPro" id="IPR038354">
    <property type="entry name" value="VKOR_sf"/>
</dbReference>
<dbReference type="EMBL" id="JATAAI010000014">
    <property type="protein sequence ID" value="KAK1740986.1"/>
    <property type="molecule type" value="Genomic_DNA"/>
</dbReference>
<feature type="transmembrane region" description="Helical" evidence="12">
    <location>
        <begin position="30"/>
        <end position="52"/>
    </location>
</feature>
<evidence type="ECO:0000256" key="7">
    <source>
        <dbReference type="ARBA" id="ARBA00022989"/>
    </source>
</evidence>
<dbReference type="GO" id="GO:0047057">
    <property type="term" value="F:vitamin-K-epoxide reductase (warfarin-sensitive) activity"/>
    <property type="evidence" value="ECO:0007669"/>
    <property type="project" value="UniProtKB-EC"/>
</dbReference>
<comment type="subcellular location">
    <subcellularLocation>
        <location evidence="1">Endoplasmic reticulum membrane</location>
        <topology evidence="1">Multi-pass membrane protein</topology>
    </subcellularLocation>
</comment>
<evidence type="ECO:0000256" key="2">
    <source>
        <dbReference type="ARBA" id="ARBA00006214"/>
    </source>
</evidence>
<evidence type="ECO:0000256" key="3">
    <source>
        <dbReference type="ARBA" id="ARBA00012278"/>
    </source>
</evidence>
<keyword evidence="8 14" id="KW-0560">Oxidoreductase</keyword>
<keyword evidence="6" id="KW-0256">Endoplasmic reticulum</keyword>
<evidence type="ECO:0000313" key="15">
    <source>
        <dbReference type="Proteomes" id="UP001224775"/>
    </source>
</evidence>
<evidence type="ECO:0000256" key="4">
    <source>
        <dbReference type="ARBA" id="ARBA00022692"/>
    </source>
</evidence>
<proteinExistence type="inferred from homology"/>
<keyword evidence="10" id="KW-1015">Disulfide bond</keyword>
<sequence length="197" mass="22032">LPPHLLRHLIGTRCSRSHHLLPTITPPPHIMAINNSILSILGFILSAYSVYVEHKVEQNLHDDNINPDEEFRALCDIDAIGASCSAVFQLPEGKMLSFFGLVPKDSALDIPNGILGMLFYTYVFIRCNMRSSELILLDRRLNAVVCSLALASSVFLARKLYIIKEICVVCLTTHVLNTTVFCRAILEVVKKQKDKVT</sequence>
<evidence type="ECO:0000256" key="1">
    <source>
        <dbReference type="ARBA" id="ARBA00004477"/>
    </source>
</evidence>
<evidence type="ECO:0000256" key="12">
    <source>
        <dbReference type="SAM" id="Phobius"/>
    </source>
</evidence>
<evidence type="ECO:0000259" key="13">
    <source>
        <dbReference type="SMART" id="SM00756"/>
    </source>
</evidence>
<evidence type="ECO:0000256" key="11">
    <source>
        <dbReference type="ARBA" id="ARBA00023284"/>
    </source>
</evidence>
<dbReference type="GO" id="GO:0048038">
    <property type="term" value="F:quinone binding"/>
    <property type="evidence" value="ECO:0007669"/>
    <property type="project" value="UniProtKB-KW"/>
</dbReference>
<dbReference type="GO" id="GO:0042373">
    <property type="term" value="P:vitamin K metabolic process"/>
    <property type="evidence" value="ECO:0007669"/>
    <property type="project" value="InterPro"/>
</dbReference>
<dbReference type="GO" id="GO:0005789">
    <property type="term" value="C:endoplasmic reticulum membrane"/>
    <property type="evidence" value="ECO:0007669"/>
    <property type="project" value="UniProtKB-SubCell"/>
</dbReference>
<keyword evidence="4 12" id="KW-0812">Transmembrane</keyword>